<evidence type="ECO:0000256" key="1">
    <source>
        <dbReference type="SAM" id="MobiDB-lite"/>
    </source>
</evidence>
<protein>
    <recommendedName>
        <fullName evidence="4">Carboxypeptidase regulatory-like domain-containing protein</fullName>
    </recommendedName>
</protein>
<evidence type="ECO:0008006" key="4">
    <source>
        <dbReference type="Google" id="ProtNLM"/>
    </source>
</evidence>
<dbReference type="EMBL" id="CP036276">
    <property type="protein sequence ID" value="QDU41587.1"/>
    <property type="molecule type" value="Genomic_DNA"/>
</dbReference>
<keyword evidence="3" id="KW-1185">Reference proteome</keyword>
<evidence type="ECO:0000313" key="3">
    <source>
        <dbReference type="Proteomes" id="UP000319383"/>
    </source>
</evidence>
<dbReference type="PROSITE" id="PS51257">
    <property type="entry name" value="PROKAR_LIPOPROTEIN"/>
    <property type="match status" value="1"/>
</dbReference>
<dbReference type="KEGG" id="sdyn:Mal52_00400"/>
<dbReference type="RefSeq" id="WP_145373610.1">
    <property type="nucleotide sequence ID" value="NZ_CP036276.1"/>
</dbReference>
<evidence type="ECO:0000313" key="2">
    <source>
        <dbReference type="EMBL" id="QDU41587.1"/>
    </source>
</evidence>
<dbReference type="AlphaFoldDB" id="A0A517ZGH8"/>
<organism evidence="2 3">
    <name type="scientific">Symmachiella dynata</name>
    <dbReference type="NCBI Taxonomy" id="2527995"/>
    <lineage>
        <taxon>Bacteria</taxon>
        <taxon>Pseudomonadati</taxon>
        <taxon>Planctomycetota</taxon>
        <taxon>Planctomycetia</taxon>
        <taxon>Planctomycetales</taxon>
        <taxon>Planctomycetaceae</taxon>
        <taxon>Symmachiella</taxon>
    </lineage>
</organism>
<accession>A0A517ZGH8</accession>
<dbReference type="Proteomes" id="UP000319383">
    <property type="component" value="Chromosome"/>
</dbReference>
<name>A0A517ZGH8_9PLAN</name>
<proteinExistence type="predicted"/>
<feature type="region of interest" description="Disordered" evidence="1">
    <location>
        <begin position="100"/>
        <end position="128"/>
    </location>
</feature>
<reference evidence="2 3" key="1">
    <citation type="submission" date="2019-02" db="EMBL/GenBank/DDBJ databases">
        <title>Deep-cultivation of Planctomycetes and their phenomic and genomic characterization uncovers novel biology.</title>
        <authorList>
            <person name="Wiegand S."/>
            <person name="Jogler M."/>
            <person name="Boedeker C."/>
            <person name="Pinto D."/>
            <person name="Vollmers J."/>
            <person name="Rivas-Marin E."/>
            <person name="Kohn T."/>
            <person name="Peeters S.H."/>
            <person name="Heuer A."/>
            <person name="Rast P."/>
            <person name="Oberbeckmann S."/>
            <person name="Bunk B."/>
            <person name="Jeske O."/>
            <person name="Meyerdierks A."/>
            <person name="Storesund J.E."/>
            <person name="Kallscheuer N."/>
            <person name="Luecker S."/>
            <person name="Lage O.M."/>
            <person name="Pohl T."/>
            <person name="Merkel B.J."/>
            <person name="Hornburger P."/>
            <person name="Mueller R.-W."/>
            <person name="Bruemmer F."/>
            <person name="Labrenz M."/>
            <person name="Spormann A.M."/>
            <person name="Op den Camp H."/>
            <person name="Overmann J."/>
            <person name="Amann R."/>
            <person name="Jetten M.S.M."/>
            <person name="Mascher T."/>
            <person name="Medema M.H."/>
            <person name="Devos D.P."/>
            <person name="Kaster A.-K."/>
            <person name="Ovreas L."/>
            <person name="Rohde M."/>
            <person name="Galperin M.Y."/>
            <person name="Jogler C."/>
        </authorList>
    </citation>
    <scope>NUCLEOTIDE SEQUENCE [LARGE SCALE GENOMIC DNA]</scope>
    <source>
        <strain evidence="2 3">Mal52</strain>
    </source>
</reference>
<sequence>MKRHVMVGLALVVLGAISGCGESGPDLSSVTGSVLYQGNPAAGALVIFNPVSGEKGSLKRPSAQVADDGSFQLSTLGAADGAAPGDYLVTVLWLEGGGGSEGEQGLGASQRSKAGGPDRLGGRYSRPESSGLKATIVAGENVLPPFELK</sequence>
<gene>
    <name evidence="2" type="ORF">Mal52_00400</name>
</gene>